<protein>
    <submittedName>
        <fullName evidence="3">Uncharacterized protein</fullName>
    </submittedName>
</protein>
<dbReference type="Proteomes" id="UP000177876">
    <property type="component" value="Unassembled WGS sequence"/>
</dbReference>
<dbReference type="PANTHER" id="PTHR34075:SF4">
    <property type="entry name" value="DUF35 DOMAIN-CONTAINING PROTEIN"/>
    <property type="match status" value="1"/>
</dbReference>
<accession>A0A1F2WU29</accession>
<gene>
    <name evidence="3" type="ORF">A2Y75_01830</name>
</gene>
<feature type="domain" description="ChsH2 C-terminal OB-fold" evidence="1">
    <location>
        <begin position="69"/>
        <end position="136"/>
    </location>
</feature>
<evidence type="ECO:0000313" key="4">
    <source>
        <dbReference type="Proteomes" id="UP000177876"/>
    </source>
</evidence>
<evidence type="ECO:0000259" key="1">
    <source>
        <dbReference type="Pfam" id="PF01796"/>
    </source>
</evidence>
<dbReference type="Pfam" id="PF01796">
    <property type="entry name" value="OB_ChsH2_C"/>
    <property type="match status" value="1"/>
</dbReference>
<dbReference type="SUPFAM" id="SSF50249">
    <property type="entry name" value="Nucleic acid-binding proteins"/>
    <property type="match status" value="1"/>
</dbReference>
<dbReference type="InterPro" id="IPR002878">
    <property type="entry name" value="ChsH2_C"/>
</dbReference>
<dbReference type="InterPro" id="IPR022002">
    <property type="entry name" value="ChsH2_Znr"/>
</dbReference>
<dbReference type="STRING" id="1797197.A2Y75_01830"/>
<reference evidence="3 4" key="1">
    <citation type="journal article" date="2016" name="Nat. Commun.">
        <title>Thousands of microbial genomes shed light on interconnected biogeochemical processes in an aquifer system.</title>
        <authorList>
            <person name="Anantharaman K."/>
            <person name="Brown C.T."/>
            <person name="Hug L.A."/>
            <person name="Sharon I."/>
            <person name="Castelle C.J."/>
            <person name="Probst A.J."/>
            <person name="Thomas B.C."/>
            <person name="Singh A."/>
            <person name="Wilkins M.J."/>
            <person name="Karaoz U."/>
            <person name="Brodie E.L."/>
            <person name="Williams K.H."/>
            <person name="Hubbard S.S."/>
            <person name="Banfield J.F."/>
        </authorList>
    </citation>
    <scope>NUCLEOTIDE SEQUENCE [LARGE SCALE GENOMIC DNA]</scope>
</reference>
<feature type="domain" description="ChsH2 rubredoxin-like zinc ribbon" evidence="2">
    <location>
        <begin position="37"/>
        <end position="61"/>
    </location>
</feature>
<evidence type="ECO:0000259" key="2">
    <source>
        <dbReference type="Pfam" id="PF12172"/>
    </source>
</evidence>
<dbReference type="AlphaFoldDB" id="A0A1F2WU29"/>
<proteinExistence type="predicted"/>
<dbReference type="PANTHER" id="PTHR34075">
    <property type="entry name" value="BLR3430 PROTEIN"/>
    <property type="match status" value="1"/>
</dbReference>
<dbReference type="Pfam" id="PF12172">
    <property type="entry name" value="zf-ChsH2"/>
    <property type="match status" value="1"/>
</dbReference>
<sequence>MEAPAENFFTPVVPLDFVYNYRVGPYIERYLRGFKDKKILGSKCPGCGKVVVPARMYCGPCNRRMEELVEVSQEGSLENYTIGHVILEKGAIKPAKGPYMLGLINLDGTDSLLLGRVEGVSVAAAKPGLRVKAVWKEELDGDFKDLDHFEPV</sequence>
<dbReference type="InterPro" id="IPR012340">
    <property type="entry name" value="NA-bd_OB-fold"/>
</dbReference>
<dbReference type="EMBL" id="MELK01000003">
    <property type="protein sequence ID" value="OFW60404.1"/>
    <property type="molecule type" value="Genomic_DNA"/>
</dbReference>
<dbReference type="InterPro" id="IPR052513">
    <property type="entry name" value="Thioester_dehydratase-like"/>
</dbReference>
<name>A0A1F2WU29_9ACTN</name>
<dbReference type="Gene3D" id="6.10.30.10">
    <property type="match status" value="1"/>
</dbReference>
<evidence type="ECO:0000313" key="3">
    <source>
        <dbReference type="EMBL" id="OFW60404.1"/>
    </source>
</evidence>
<comment type="caution">
    <text evidence="3">The sequence shown here is derived from an EMBL/GenBank/DDBJ whole genome shotgun (WGS) entry which is preliminary data.</text>
</comment>
<organism evidence="3 4">
    <name type="scientific">Candidatus Solincola sediminis</name>
    <dbReference type="NCBI Taxonomy" id="1797199"/>
    <lineage>
        <taxon>Bacteria</taxon>
        <taxon>Bacillati</taxon>
        <taxon>Actinomycetota</taxon>
        <taxon>Candidatus Geothermincolia</taxon>
        <taxon>Candidatus Geothermincolales</taxon>
        <taxon>Candidatus Geothermincolaceae</taxon>
        <taxon>Candidatus Solincola</taxon>
    </lineage>
</organism>